<dbReference type="GeneID" id="61049925"/>
<feature type="transmembrane region" description="Helical" evidence="1">
    <location>
        <begin position="29"/>
        <end position="47"/>
    </location>
</feature>
<gene>
    <name evidence="2" type="ORF">C8D77_101577</name>
</gene>
<keyword evidence="1" id="KW-0812">Transmembrane</keyword>
<organism evidence="2 3">
    <name type="scientific">Rhizobium loti</name>
    <name type="common">Mesorhizobium loti</name>
    <dbReference type="NCBI Taxonomy" id="381"/>
    <lineage>
        <taxon>Bacteria</taxon>
        <taxon>Pseudomonadati</taxon>
        <taxon>Pseudomonadota</taxon>
        <taxon>Alphaproteobacteria</taxon>
        <taxon>Hyphomicrobiales</taxon>
        <taxon>Phyllobacteriaceae</taxon>
        <taxon>Mesorhizobium</taxon>
    </lineage>
</organism>
<evidence type="ECO:0000256" key="1">
    <source>
        <dbReference type="SAM" id="Phobius"/>
    </source>
</evidence>
<evidence type="ECO:0000313" key="3">
    <source>
        <dbReference type="Proteomes" id="UP000245631"/>
    </source>
</evidence>
<keyword evidence="1" id="KW-1133">Transmembrane helix</keyword>
<dbReference type="AlphaFoldDB" id="A0A8E2WGI2"/>
<comment type="caution">
    <text evidence="2">The sequence shown here is derived from an EMBL/GenBank/DDBJ whole genome shotgun (WGS) entry which is preliminary data.</text>
</comment>
<keyword evidence="1" id="KW-0472">Membrane</keyword>
<evidence type="ECO:0008006" key="4">
    <source>
        <dbReference type="Google" id="ProtNLM"/>
    </source>
</evidence>
<dbReference type="EMBL" id="QGGH01000001">
    <property type="protein sequence ID" value="PWJ93897.1"/>
    <property type="molecule type" value="Genomic_DNA"/>
</dbReference>
<proteinExistence type="predicted"/>
<dbReference type="Proteomes" id="UP000245631">
    <property type="component" value="Unassembled WGS sequence"/>
</dbReference>
<evidence type="ECO:0000313" key="2">
    <source>
        <dbReference type="EMBL" id="PWJ93897.1"/>
    </source>
</evidence>
<name>A0A8E2WGI2_RHILI</name>
<accession>A0A8E2WGI2</accession>
<reference evidence="2 3" key="1">
    <citation type="submission" date="2018-05" db="EMBL/GenBank/DDBJ databases">
        <title>Genomic Encyclopedia of Type Strains, Phase IV (KMG-IV): sequencing the most valuable type-strain genomes for metagenomic binning, comparative biology and taxonomic classification.</title>
        <authorList>
            <person name="Goeker M."/>
        </authorList>
    </citation>
    <scope>NUCLEOTIDE SEQUENCE [LARGE SCALE GENOMIC DNA]</scope>
    <source>
        <strain evidence="2 3">DSM 2626</strain>
    </source>
</reference>
<protein>
    <recommendedName>
        <fullName evidence="4">Transmembrane protein</fullName>
    </recommendedName>
</protein>
<sequence length="98" mass="10552">MTDLDDEDDVLKPSPSKRWRTMALKTAQFVPPVISIGCAITVGYFAYMAANQKPPADIAALAVSILKSSDASPEMREWAADAIGIQNDIGMPAKSIQQ</sequence>
<dbReference type="RefSeq" id="WP_109659129.1">
    <property type="nucleotide sequence ID" value="NZ_QGGH01000001.1"/>
</dbReference>